<accession>A0ABQ3VYS0</accession>
<dbReference type="Pfam" id="PF02604">
    <property type="entry name" value="PhdYeFM_antitox"/>
    <property type="match status" value="1"/>
</dbReference>
<comment type="similarity">
    <text evidence="1 2">Belongs to the phD/YefM antitoxin family.</text>
</comment>
<reference evidence="4 5" key="1">
    <citation type="journal article" date="2021" name="Int. J. Syst. Evol. Microbiol.">
        <title>Lentilactobacillus fungorum sp. nov., isolated from spent mushroom substrates.</title>
        <authorList>
            <person name="Tohno M."/>
            <person name="Tanizawa Y."/>
            <person name="Kojima Y."/>
            <person name="Sakamoto M."/>
            <person name="Ohkuma M."/>
            <person name="Kobayashi H."/>
        </authorList>
    </citation>
    <scope>NUCLEOTIDE SEQUENCE [LARGE SCALE GENOMIC DNA]</scope>
    <source>
        <strain evidence="4 5">YK48G</strain>
    </source>
</reference>
<evidence type="ECO:0000256" key="2">
    <source>
        <dbReference type="RuleBase" id="RU362080"/>
    </source>
</evidence>
<protein>
    <recommendedName>
        <fullName evidence="2">Antitoxin</fullName>
    </recommendedName>
</protein>
<comment type="caution">
    <text evidence="4">The sequence shown here is derived from an EMBL/GenBank/DDBJ whole genome shotgun (WGS) entry which is preliminary data.</text>
</comment>
<organism evidence="4 5">
    <name type="scientific">Lentilactobacillus fungorum</name>
    <dbReference type="NCBI Taxonomy" id="2201250"/>
    <lineage>
        <taxon>Bacteria</taxon>
        <taxon>Bacillati</taxon>
        <taxon>Bacillota</taxon>
        <taxon>Bacilli</taxon>
        <taxon>Lactobacillales</taxon>
        <taxon>Lactobacillaceae</taxon>
        <taxon>Lentilactobacillus</taxon>
    </lineage>
</organism>
<proteinExistence type="inferred from homology"/>
<dbReference type="RefSeq" id="WP_203629577.1">
    <property type="nucleotide sequence ID" value="NZ_BNJR01000010.1"/>
</dbReference>
<evidence type="ECO:0000313" key="5">
    <source>
        <dbReference type="Proteomes" id="UP000604765"/>
    </source>
</evidence>
<dbReference type="InterPro" id="IPR036165">
    <property type="entry name" value="YefM-like_sf"/>
</dbReference>
<sequence>MGNYIPTNARKNLYKILEEVNKQKELISITPVNGNENEAAVIIAKKDWESTAETLYLEDTGELSKARERSRDNTGVTDIDWDRL</sequence>
<name>A0ABQ3VYS0_9LACO</name>
<dbReference type="InterPro" id="IPR006442">
    <property type="entry name" value="Antitoxin_Phd/YefM"/>
</dbReference>
<evidence type="ECO:0000256" key="1">
    <source>
        <dbReference type="ARBA" id="ARBA00009981"/>
    </source>
</evidence>
<gene>
    <name evidence="4" type="ORF">YK48G_09630</name>
</gene>
<comment type="function">
    <text evidence="2">Antitoxin component of a type II toxin-antitoxin (TA) system.</text>
</comment>
<dbReference type="EMBL" id="BNJR01000010">
    <property type="protein sequence ID" value="GHP13538.1"/>
    <property type="molecule type" value="Genomic_DNA"/>
</dbReference>
<feature type="compositionally biased region" description="Basic and acidic residues" evidence="3">
    <location>
        <begin position="62"/>
        <end position="72"/>
    </location>
</feature>
<keyword evidence="5" id="KW-1185">Reference proteome</keyword>
<dbReference type="Proteomes" id="UP000604765">
    <property type="component" value="Unassembled WGS sequence"/>
</dbReference>
<feature type="region of interest" description="Disordered" evidence="3">
    <location>
        <begin position="61"/>
        <end position="84"/>
    </location>
</feature>
<dbReference type="SUPFAM" id="SSF143120">
    <property type="entry name" value="YefM-like"/>
    <property type="match status" value="1"/>
</dbReference>
<evidence type="ECO:0000313" key="4">
    <source>
        <dbReference type="EMBL" id="GHP13538.1"/>
    </source>
</evidence>
<dbReference type="Gene3D" id="3.40.1620.10">
    <property type="entry name" value="YefM-like domain"/>
    <property type="match status" value="1"/>
</dbReference>
<evidence type="ECO:0000256" key="3">
    <source>
        <dbReference type="SAM" id="MobiDB-lite"/>
    </source>
</evidence>